<keyword evidence="11 20" id="KW-0732">Signal</keyword>
<evidence type="ECO:0000256" key="6">
    <source>
        <dbReference type="ARBA" id="ARBA00013278"/>
    </source>
</evidence>
<feature type="binding site" description="in monomeric form" evidence="19">
    <location>
        <position position="204"/>
    </location>
    <ligand>
        <name>Ca(2+)</name>
        <dbReference type="ChEBI" id="CHEBI:29108"/>
        <label>3</label>
    </ligand>
</feature>
<evidence type="ECO:0000256" key="3">
    <source>
        <dbReference type="ARBA" id="ARBA00010525"/>
    </source>
</evidence>
<evidence type="ECO:0000256" key="10">
    <source>
        <dbReference type="ARBA" id="ARBA00022723"/>
    </source>
</evidence>
<dbReference type="RefSeq" id="WP_126805377.1">
    <property type="nucleotide sequence ID" value="NZ_PIPP01000001.1"/>
</dbReference>
<evidence type="ECO:0000256" key="7">
    <source>
        <dbReference type="ARBA" id="ARBA00021726"/>
    </source>
</evidence>
<keyword evidence="17 20" id="KW-0998">Cell outer membrane</keyword>
<feature type="compositionally biased region" description="Polar residues" evidence="21">
    <location>
        <begin position="89"/>
        <end position="100"/>
    </location>
</feature>
<dbReference type="GO" id="GO:0004623">
    <property type="term" value="F:phospholipase A2 activity"/>
    <property type="evidence" value="ECO:0007669"/>
    <property type="project" value="UniProtKB-EC"/>
</dbReference>
<comment type="catalytic activity">
    <reaction evidence="2 20">
        <text>a 1,2-diacyl-sn-glycero-3-phosphocholine + H2O = a 1-acyl-sn-glycero-3-phosphocholine + a fatty acid + H(+)</text>
        <dbReference type="Rhea" id="RHEA:15801"/>
        <dbReference type="ChEBI" id="CHEBI:15377"/>
        <dbReference type="ChEBI" id="CHEBI:15378"/>
        <dbReference type="ChEBI" id="CHEBI:28868"/>
        <dbReference type="ChEBI" id="CHEBI:57643"/>
        <dbReference type="ChEBI" id="CHEBI:58168"/>
        <dbReference type="EC" id="3.1.1.4"/>
    </reaction>
</comment>
<keyword evidence="9" id="KW-0812">Transmembrane</keyword>
<dbReference type="EC" id="3.1.1.4" evidence="6 20"/>
<evidence type="ECO:0000256" key="9">
    <source>
        <dbReference type="ARBA" id="ARBA00022692"/>
    </source>
</evidence>
<dbReference type="SUPFAM" id="SSF56931">
    <property type="entry name" value="Outer membrane phospholipase A (OMPLA)"/>
    <property type="match status" value="1"/>
</dbReference>
<dbReference type="PANTHER" id="PTHR40457:SF1">
    <property type="entry name" value="PHOSPHOLIPASE A1"/>
    <property type="match status" value="1"/>
</dbReference>
<evidence type="ECO:0000313" key="22">
    <source>
        <dbReference type="EMBL" id="RUO38153.1"/>
    </source>
</evidence>
<organism evidence="22 23">
    <name type="scientific">Aliidiomarina shirensis</name>
    <dbReference type="NCBI Taxonomy" id="1048642"/>
    <lineage>
        <taxon>Bacteria</taxon>
        <taxon>Pseudomonadati</taxon>
        <taxon>Pseudomonadota</taxon>
        <taxon>Gammaproteobacteria</taxon>
        <taxon>Alteromonadales</taxon>
        <taxon>Idiomarinaceae</taxon>
        <taxon>Aliidiomarina</taxon>
    </lineage>
</organism>
<comment type="similarity">
    <text evidence="3 20">Belongs to the phospholipase A1 family.</text>
</comment>
<comment type="catalytic activity">
    <reaction evidence="1 20">
        <text>a 1,2-diacyl-sn-glycero-3-phosphocholine + H2O = a 2-acyl-sn-glycero-3-phosphocholine + a fatty acid + H(+)</text>
        <dbReference type="Rhea" id="RHEA:18689"/>
        <dbReference type="ChEBI" id="CHEBI:15377"/>
        <dbReference type="ChEBI" id="CHEBI:15378"/>
        <dbReference type="ChEBI" id="CHEBI:28868"/>
        <dbReference type="ChEBI" id="CHEBI:57643"/>
        <dbReference type="ChEBI" id="CHEBI:57875"/>
        <dbReference type="EC" id="3.1.1.32"/>
    </reaction>
</comment>
<evidence type="ECO:0000256" key="1">
    <source>
        <dbReference type="ARBA" id="ARBA00000111"/>
    </source>
</evidence>
<dbReference type="GO" id="GO:0016042">
    <property type="term" value="P:lipid catabolic process"/>
    <property type="evidence" value="ECO:0007669"/>
    <property type="project" value="UniProtKB-KW"/>
</dbReference>
<keyword evidence="16" id="KW-0472">Membrane</keyword>
<evidence type="ECO:0000256" key="5">
    <source>
        <dbReference type="ARBA" id="ARBA00013179"/>
    </source>
</evidence>
<feature type="region of interest" description="Disordered" evidence="21">
    <location>
        <begin position="89"/>
        <end position="110"/>
    </location>
</feature>
<keyword evidence="12 20" id="KW-0378">Hydrolase</keyword>
<dbReference type="Proteomes" id="UP000286934">
    <property type="component" value="Unassembled WGS sequence"/>
</dbReference>
<dbReference type="EC" id="3.1.1.32" evidence="5 20"/>
<feature type="chain" id="PRO_5019612887" description="Phospholipase A1" evidence="20">
    <location>
        <begin position="38"/>
        <end position="327"/>
    </location>
</feature>
<evidence type="ECO:0000256" key="16">
    <source>
        <dbReference type="ARBA" id="ARBA00023136"/>
    </source>
</evidence>
<dbReference type="OrthoDB" id="188433at2"/>
<comment type="subcellular location">
    <subcellularLocation>
        <location evidence="20">Cell outer membrane</location>
        <topology evidence="20">Multi-pass membrane protein</topology>
    </subcellularLocation>
    <text evidence="20">One of the very few enzymes located there.</text>
</comment>
<reference evidence="23" key="1">
    <citation type="journal article" date="2018" name="Front. Microbiol.">
        <title>Genome-Based Analysis Reveals the Taxonomy and Diversity of the Family Idiomarinaceae.</title>
        <authorList>
            <person name="Liu Y."/>
            <person name="Lai Q."/>
            <person name="Shao Z."/>
        </authorList>
    </citation>
    <scope>NUCLEOTIDE SEQUENCE [LARGE SCALE GENOMIC DNA]</scope>
    <source>
        <strain evidence="23">AIS</strain>
    </source>
</reference>
<evidence type="ECO:0000256" key="8">
    <source>
        <dbReference type="ARBA" id="ARBA00022452"/>
    </source>
</evidence>
<keyword evidence="8" id="KW-1134">Transmembrane beta strand</keyword>
<dbReference type="InterPro" id="IPR036541">
    <property type="entry name" value="PLipase_A1_sf"/>
</dbReference>
<dbReference type="EMBL" id="PIPP01000001">
    <property type="protein sequence ID" value="RUO38153.1"/>
    <property type="molecule type" value="Genomic_DNA"/>
</dbReference>
<evidence type="ECO:0000256" key="2">
    <source>
        <dbReference type="ARBA" id="ARBA00001604"/>
    </source>
</evidence>
<dbReference type="GO" id="GO:0009279">
    <property type="term" value="C:cell outer membrane"/>
    <property type="evidence" value="ECO:0007669"/>
    <property type="project" value="UniProtKB-SubCell"/>
</dbReference>
<comment type="function">
    <text evidence="20">Hydrolysis of phosphatidylcholine with phospholipase A2 (EC 3.1.1.4) and phospholipase A1 (EC 3.1.1.32) activities.</text>
</comment>
<feature type="binding site" description="in dimeric form" evidence="19">
    <location>
        <position position="239"/>
    </location>
    <ligand>
        <name>Ca(2+)</name>
        <dbReference type="ChEBI" id="CHEBI:29108"/>
        <label>1</label>
    </ligand>
</feature>
<dbReference type="AlphaFoldDB" id="A0A432WWL4"/>
<feature type="signal peptide" evidence="20">
    <location>
        <begin position="1"/>
        <end position="37"/>
    </location>
</feature>
<keyword evidence="13 19" id="KW-0106">Calcium</keyword>
<evidence type="ECO:0000313" key="23">
    <source>
        <dbReference type="Proteomes" id="UP000286934"/>
    </source>
</evidence>
<dbReference type="Gene3D" id="2.40.230.10">
    <property type="entry name" value="Phospholipase A1"/>
    <property type="match status" value="1"/>
</dbReference>
<dbReference type="PRINTS" id="PR01486">
    <property type="entry name" value="PHPHLIPASEA1"/>
</dbReference>
<dbReference type="GO" id="GO:0046872">
    <property type="term" value="F:metal ion binding"/>
    <property type="evidence" value="ECO:0007669"/>
    <property type="project" value="UniProtKB-KW"/>
</dbReference>
<accession>A0A432WWL4</accession>
<dbReference type="GO" id="GO:0008970">
    <property type="term" value="F:phospholipase A1 activity"/>
    <property type="evidence" value="ECO:0007669"/>
    <property type="project" value="UniProtKB-EC"/>
</dbReference>
<feature type="binding site" description="in dimeric form" evidence="19">
    <location>
        <position position="154"/>
    </location>
    <ligand>
        <name>Ca(2+)</name>
        <dbReference type="ChEBI" id="CHEBI:29108"/>
        <label>1</label>
    </ligand>
</feature>
<proteinExistence type="inferred from homology"/>
<evidence type="ECO:0000256" key="17">
    <source>
        <dbReference type="ARBA" id="ARBA00023237"/>
    </source>
</evidence>
<comment type="caution">
    <text evidence="22">The sequence shown here is derived from an EMBL/GenBank/DDBJ whole genome shotgun (WGS) entry which is preliminary data.</text>
</comment>
<comment type="cofactor">
    <cofactor evidence="20">
        <name>Ca(2+)</name>
        <dbReference type="ChEBI" id="CHEBI:29108"/>
    </cofactor>
    <text evidence="20">Binds 1 Ca(2+) ion per monomer. In the dimeric form the Ca(2+) is bound by different amino acids with binding of each Ca(2+) shared with ligands coming from each monomer. The Ca(2+) ion may have a role in catalysis.</text>
</comment>
<dbReference type="PANTHER" id="PTHR40457">
    <property type="entry name" value="PHOSPHOLIPASE A1"/>
    <property type="match status" value="1"/>
</dbReference>
<sequence length="327" mass="37787">MTRYQPPTSGRITQFIRYSCIFAGALFFALSGAAAYAEETDNTEVEEEEERITPSDFISKFWELDQNDKRGTFVIRTFQPNFFLPAHYSSSINRQPTSPSRGDAPEQPDYDSTEIKLQISLRTKLWENLFLPNADLWAAYTQTSLWQAYDNKDSRPFRSTDHNPEIIYTVPIAERLDVLPGKPRLRMVQAGFAHHSNGQSEPLSRSWNYTYVGGVVEYGEFMIESKWKQRINETNDDDDNPDLLRYRGNVETRVSWLPGRSTASITLITRDFSTDRGSVQFDYTYPLTKRPDGIRAYLQLFSGYGETLIDYNHRQNRIGIGFLLLNF</sequence>
<dbReference type="CDD" id="cd00541">
    <property type="entry name" value="OMPLA"/>
    <property type="match status" value="1"/>
</dbReference>
<evidence type="ECO:0000256" key="11">
    <source>
        <dbReference type="ARBA" id="ARBA00022729"/>
    </source>
</evidence>
<gene>
    <name evidence="22" type="ORF">CWE13_00425</name>
</gene>
<evidence type="ECO:0000256" key="18">
    <source>
        <dbReference type="PIRSR" id="PIRSR603187-1"/>
    </source>
</evidence>
<evidence type="ECO:0000256" key="14">
    <source>
        <dbReference type="ARBA" id="ARBA00022963"/>
    </source>
</evidence>
<protein>
    <recommendedName>
        <fullName evidence="7 20">Phospholipase A1</fullName>
        <ecNumber evidence="5 20">3.1.1.32</ecNumber>
        <ecNumber evidence="6 20">3.1.1.4</ecNumber>
    </recommendedName>
    <alternativeName>
        <fullName evidence="20">Phosphatidylcholine 1-acylhydrolase</fullName>
    </alternativeName>
</protein>
<evidence type="ECO:0000256" key="19">
    <source>
        <dbReference type="PIRSR" id="PIRSR603187-2"/>
    </source>
</evidence>
<feature type="active site" description="Proton acceptor" evidence="18">
    <location>
        <position position="194"/>
    </location>
</feature>
<name>A0A432WWL4_9GAMM</name>
<evidence type="ECO:0000256" key="21">
    <source>
        <dbReference type="SAM" id="MobiDB-lite"/>
    </source>
</evidence>
<dbReference type="InterPro" id="IPR003187">
    <property type="entry name" value="PLipase_A1"/>
</dbReference>
<evidence type="ECO:0000256" key="15">
    <source>
        <dbReference type="ARBA" id="ARBA00023098"/>
    </source>
</evidence>
<comment type="subunit">
    <text evidence="4 20">Homodimer; dimerization is reversible, and the dimeric form is the active one.</text>
</comment>
<evidence type="ECO:0000256" key="20">
    <source>
        <dbReference type="RuleBase" id="RU366027"/>
    </source>
</evidence>
<evidence type="ECO:0000256" key="12">
    <source>
        <dbReference type="ARBA" id="ARBA00022801"/>
    </source>
</evidence>
<keyword evidence="14 20" id="KW-0442">Lipid degradation</keyword>
<feature type="active site" description="Nucleophile" evidence="18">
    <location>
        <position position="196"/>
    </location>
</feature>
<evidence type="ECO:0000256" key="4">
    <source>
        <dbReference type="ARBA" id="ARBA00011702"/>
    </source>
</evidence>
<keyword evidence="15 20" id="KW-0443">Lipid metabolism</keyword>
<dbReference type="Pfam" id="PF02253">
    <property type="entry name" value="PLA1"/>
    <property type="match status" value="1"/>
</dbReference>
<keyword evidence="23" id="KW-1185">Reference proteome</keyword>
<evidence type="ECO:0000256" key="13">
    <source>
        <dbReference type="ARBA" id="ARBA00022837"/>
    </source>
</evidence>
<keyword evidence="10 19" id="KW-0479">Metal-binding</keyword>